<sequence>MNTEQHLVDQEVGPYSATVPTAIWQPAPQPHQVVVQQAPAPALTLYQVPVPGSVQVQLPDGRIAWGRPVEHRLDPVPVATQREPMPSWAKAIGMVAGSITALALGGAVALRIAAPALGGLVDVLDMLWKVALVLAVILFGGVAVARSLFAKAAGHTGSDHGTGSEPSTVVFAPQIDTGGNRLIGRGGDVNIQWGDGNRNKQ</sequence>
<organism evidence="2 3">
    <name type="scientific">Streptomyces canus</name>
    <dbReference type="NCBI Taxonomy" id="58343"/>
    <lineage>
        <taxon>Bacteria</taxon>
        <taxon>Bacillati</taxon>
        <taxon>Actinomycetota</taxon>
        <taxon>Actinomycetes</taxon>
        <taxon>Kitasatosporales</taxon>
        <taxon>Streptomycetaceae</taxon>
        <taxon>Streptomyces</taxon>
        <taxon>Streptomyces aurantiacus group</taxon>
    </lineage>
</organism>
<keyword evidence="1" id="KW-0472">Membrane</keyword>
<feature type="transmembrane region" description="Helical" evidence="1">
    <location>
        <begin position="126"/>
        <end position="145"/>
    </location>
</feature>
<dbReference type="Proteomes" id="UP001234216">
    <property type="component" value="Unassembled WGS sequence"/>
</dbReference>
<dbReference type="AlphaFoldDB" id="A0AAW8F271"/>
<feature type="transmembrane region" description="Helical" evidence="1">
    <location>
        <begin position="91"/>
        <end position="114"/>
    </location>
</feature>
<gene>
    <name evidence="2" type="ORF">QFZ22_000126</name>
</gene>
<evidence type="ECO:0000256" key="1">
    <source>
        <dbReference type="SAM" id="Phobius"/>
    </source>
</evidence>
<accession>A0AAW8F271</accession>
<keyword evidence="1" id="KW-1133">Transmembrane helix</keyword>
<reference evidence="2" key="1">
    <citation type="submission" date="2023-07" db="EMBL/GenBank/DDBJ databases">
        <title>Comparative genomics of wheat-associated soil bacteria to identify genetic determinants of phenazine resistance.</title>
        <authorList>
            <person name="Mouncey N."/>
        </authorList>
    </citation>
    <scope>NUCLEOTIDE SEQUENCE</scope>
    <source>
        <strain evidence="2">V4I22</strain>
    </source>
</reference>
<evidence type="ECO:0000313" key="3">
    <source>
        <dbReference type="Proteomes" id="UP001234216"/>
    </source>
</evidence>
<dbReference type="RefSeq" id="WP_306971662.1">
    <property type="nucleotide sequence ID" value="NZ_JAUSZV010000001.1"/>
</dbReference>
<evidence type="ECO:0000313" key="2">
    <source>
        <dbReference type="EMBL" id="MDQ0904141.1"/>
    </source>
</evidence>
<name>A0AAW8F271_9ACTN</name>
<dbReference type="EMBL" id="JAUSZV010000001">
    <property type="protein sequence ID" value="MDQ0904141.1"/>
    <property type="molecule type" value="Genomic_DNA"/>
</dbReference>
<comment type="caution">
    <text evidence="2">The sequence shown here is derived from an EMBL/GenBank/DDBJ whole genome shotgun (WGS) entry which is preliminary data.</text>
</comment>
<proteinExistence type="predicted"/>
<protein>
    <submittedName>
        <fullName evidence="2">Uncharacterized protein</fullName>
    </submittedName>
</protein>
<keyword evidence="1" id="KW-0812">Transmembrane</keyword>